<dbReference type="EMBL" id="JAHPMX010000002">
    <property type="protein sequence ID" value="MBU9355614.1"/>
    <property type="molecule type" value="Genomic_DNA"/>
</dbReference>
<gene>
    <name evidence="1" type="ORF">KTE52_04615</name>
</gene>
<organism evidence="1 2">
    <name type="scientific">Burkholderia multivorans</name>
    <dbReference type="NCBI Taxonomy" id="87883"/>
    <lineage>
        <taxon>Bacteria</taxon>
        <taxon>Pseudomonadati</taxon>
        <taxon>Pseudomonadota</taxon>
        <taxon>Betaproteobacteria</taxon>
        <taxon>Burkholderiales</taxon>
        <taxon>Burkholderiaceae</taxon>
        <taxon>Burkholderia</taxon>
        <taxon>Burkholderia cepacia complex</taxon>
    </lineage>
</organism>
<reference evidence="1" key="1">
    <citation type="submission" date="2021-06" db="EMBL/GenBank/DDBJ databases">
        <title>A collection of bacterial strains from the Burkholderia cepacia Research Laboratory and Repository.</title>
        <authorList>
            <person name="Lipuma J."/>
            <person name="Spilker T."/>
        </authorList>
    </citation>
    <scope>NUCLEOTIDE SEQUENCE</scope>
    <source>
        <strain evidence="1">AU37435</strain>
    </source>
</reference>
<evidence type="ECO:0000313" key="1">
    <source>
        <dbReference type="EMBL" id="MBU9355614.1"/>
    </source>
</evidence>
<dbReference type="Proteomes" id="UP001196915">
    <property type="component" value="Unassembled WGS sequence"/>
</dbReference>
<name>A0AAP2HGH3_9BURK</name>
<dbReference type="AlphaFoldDB" id="A0AAP2HGH3"/>
<evidence type="ECO:0000313" key="2">
    <source>
        <dbReference type="Proteomes" id="UP001196915"/>
    </source>
</evidence>
<accession>A0AAP2HGH3</accession>
<comment type="caution">
    <text evidence="1">The sequence shown here is derived from an EMBL/GenBank/DDBJ whole genome shotgun (WGS) entry which is preliminary data.</text>
</comment>
<dbReference type="RefSeq" id="WP_139094093.1">
    <property type="nucleotide sequence ID" value="NZ_CADETI010000001.1"/>
</dbReference>
<protein>
    <submittedName>
        <fullName evidence="1">Uncharacterized protein</fullName>
    </submittedName>
</protein>
<proteinExistence type="predicted"/>
<sequence length="170" mass="19653">MPKPIRRDCRRTEPSIDACARIDAPRAFHRNRKRFRFAFFIRFHRVFDGRRGKFCVCVRSVSGNACRRARCYKNRLSRRARIAYIATTSTHSSDVCTGFDGGRYRTPGRWQRKRKGVSTDALAVSSVRGLRWLKRFPRTIRGDPLRGHPLPAHARRVVDRSGRAVAAARQ</sequence>